<feature type="domain" description="SHSP" evidence="3">
    <location>
        <begin position="38"/>
        <end position="151"/>
    </location>
</feature>
<comment type="caution">
    <text evidence="4">The sequence shown here is derived from an EMBL/GenBank/DDBJ whole genome shotgun (WGS) entry which is preliminary data.</text>
</comment>
<sequence>MEVFAMYRSLFPRDLFAEVDRLQREMQQAFDLSPSIRGLGRGGFPALNVGGTPQTVEIYAFAPGLDPATLDVQLDRGLLTLAGERTSALPSQGDSKSTVHINERFAGKFRRLLTLPEDADPEAIKADYRDGILHITVQRRASAQPRRITIQ</sequence>
<comment type="similarity">
    <text evidence="1 2">Belongs to the small heat shock protein (HSP20) family.</text>
</comment>
<dbReference type="InterPro" id="IPR008978">
    <property type="entry name" value="HSP20-like_chaperone"/>
</dbReference>
<dbReference type="InterPro" id="IPR002068">
    <property type="entry name" value="A-crystallin/Hsp20_dom"/>
</dbReference>
<proteinExistence type="inferred from homology"/>
<dbReference type="PANTHER" id="PTHR11527">
    <property type="entry name" value="HEAT-SHOCK PROTEIN 20 FAMILY MEMBER"/>
    <property type="match status" value="1"/>
</dbReference>
<evidence type="ECO:0000259" key="3">
    <source>
        <dbReference type="PROSITE" id="PS01031"/>
    </source>
</evidence>
<keyword evidence="5" id="KW-1185">Reference proteome</keyword>
<dbReference type="Gene3D" id="2.60.40.790">
    <property type="match status" value="1"/>
</dbReference>
<dbReference type="EMBL" id="JAVDRF010000002">
    <property type="protein sequence ID" value="MDR6535221.1"/>
    <property type="molecule type" value="Genomic_DNA"/>
</dbReference>
<organism evidence="4 5">
    <name type="scientific">Variovorax soli</name>
    <dbReference type="NCBI Taxonomy" id="376815"/>
    <lineage>
        <taxon>Bacteria</taxon>
        <taxon>Pseudomonadati</taxon>
        <taxon>Pseudomonadota</taxon>
        <taxon>Betaproteobacteria</taxon>
        <taxon>Burkholderiales</taxon>
        <taxon>Comamonadaceae</taxon>
        <taxon>Variovorax</taxon>
    </lineage>
</organism>
<evidence type="ECO:0000313" key="4">
    <source>
        <dbReference type="EMBL" id="MDR6535221.1"/>
    </source>
</evidence>
<gene>
    <name evidence="4" type="ORF">J2739_000981</name>
</gene>
<name>A0ABU1N9V1_9BURK</name>
<dbReference type="SUPFAM" id="SSF49764">
    <property type="entry name" value="HSP20-like chaperones"/>
    <property type="match status" value="1"/>
</dbReference>
<dbReference type="Proteomes" id="UP001184230">
    <property type="component" value="Unassembled WGS sequence"/>
</dbReference>
<evidence type="ECO:0000256" key="2">
    <source>
        <dbReference type="RuleBase" id="RU003616"/>
    </source>
</evidence>
<evidence type="ECO:0000256" key="1">
    <source>
        <dbReference type="PROSITE-ProRule" id="PRU00285"/>
    </source>
</evidence>
<dbReference type="InterPro" id="IPR031107">
    <property type="entry name" value="Small_HSP"/>
</dbReference>
<accession>A0ABU1N9V1</accession>
<dbReference type="PROSITE" id="PS01031">
    <property type="entry name" value="SHSP"/>
    <property type="match status" value="1"/>
</dbReference>
<dbReference type="CDD" id="cd06464">
    <property type="entry name" value="ACD_sHsps-like"/>
    <property type="match status" value="1"/>
</dbReference>
<protein>
    <submittedName>
        <fullName evidence="4">HSP20 family protein</fullName>
    </submittedName>
</protein>
<evidence type="ECO:0000313" key="5">
    <source>
        <dbReference type="Proteomes" id="UP001184230"/>
    </source>
</evidence>
<dbReference type="Pfam" id="PF00011">
    <property type="entry name" value="HSP20"/>
    <property type="match status" value="1"/>
</dbReference>
<reference evidence="4 5" key="1">
    <citation type="submission" date="2023-07" db="EMBL/GenBank/DDBJ databases">
        <title>Sorghum-associated microbial communities from plants grown in Nebraska, USA.</title>
        <authorList>
            <person name="Schachtman D."/>
        </authorList>
    </citation>
    <scope>NUCLEOTIDE SEQUENCE [LARGE SCALE GENOMIC DNA]</scope>
    <source>
        <strain evidence="4 5">DS1781</strain>
    </source>
</reference>